<feature type="transmembrane region" description="Helical" evidence="1">
    <location>
        <begin position="272"/>
        <end position="294"/>
    </location>
</feature>
<evidence type="ECO:0000256" key="1">
    <source>
        <dbReference type="SAM" id="Phobius"/>
    </source>
</evidence>
<protein>
    <recommendedName>
        <fullName evidence="4">EpsG family protein</fullName>
    </recommendedName>
</protein>
<comment type="caution">
    <text evidence="2">The sequence shown here is derived from an EMBL/GenBank/DDBJ whole genome shotgun (WGS) entry which is preliminary data.</text>
</comment>
<feature type="transmembrane region" description="Helical" evidence="1">
    <location>
        <begin position="362"/>
        <end position="379"/>
    </location>
</feature>
<dbReference type="RefSeq" id="WP_117986211.1">
    <property type="nucleotide sequence ID" value="NZ_JAQDRC010000072.1"/>
</dbReference>
<feature type="transmembrane region" description="Helical" evidence="1">
    <location>
        <begin position="24"/>
        <end position="42"/>
    </location>
</feature>
<evidence type="ECO:0000313" key="3">
    <source>
        <dbReference type="Proteomes" id="UP000440773"/>
    </source>
</evidence>
<gene>
    <name evidence="2" type="ORF">F9962_17775</name>
</gene>
<feature type="transmembrane region" description="Helical" evidence="1">
    <location>
        <begin position="306"/>
        <end position="326"/>
    </location>
</feature>
<feature type="transmembrane region" description="Helical" evidence="1">
    <location>
        <begin position="88"/>
        <end position="110"/>
    </location>
</feature>
<keyword evidence="1" id="KW-0472">Membrane</keyword>
<feature type="transmembrane region" description="Helical" evidence="1">
    <location>
        <begin position="332"/>
        <end position="350"/>
    </location>
</feature>
<proteinExistence type="predicted"/>
<name>A0A414KRD1_BACSE</name>
<accession>A0A414KRD1</accession>
<reference evidence="2 3" key="1">
    <citation type="journal article" date="2019" name="Nat. Med.">
        <title>A library of human gut bacterial isolates paired with longitudinal multiomics data enables mechanistic microbiome research.</title>
        <authorList>
            <person name="Poyet M."/>
            <person name="Groussin M."/>
            <person name="Gibbons S.M."/>
            <person name="Avila-Pacheco J."/>
            <person name="Jiang X."/>
            <person name="Kearney S.M."/>
            <person name="Perrotta A.R."/>
            <person name="Berdy B."/>
            <person name="Zhao S."/>
            <person name="Lieberman T.D."/>
            <person name="Swanson P.K."/>
            <person name="Smith M."/>
            <person name="Roesemann S."/>
            <person name="Alexander J.E."/>
            <person name="Rich S.A."/>
            <person name="Livny J."/>
            <person name="Vlamakis H."/>
            <person name="Clish C."/>
            <person name="Bullock K."/>
            <person name="Deik A."/>
            <person name="Scott J."/>
            <person name="Pierce K.A."/>
            <person name="Xavier R.J."/>
            <person name="Alm E.J."/>
        </authorList>
    </citation>
    <scope>NUCLEOTIDE SEQUENCE [LARGE SCALE GENOMIC DNA]</scope>
    <source>
        <strain evidence="2 3">BIOML-A17</strain>
    </source>
</reference>
<dbReference type="AlphaFoldDB" id="A0A414KRD1"/>
<evidence type="ECO:0008006" key="4">
    <source>
        <dbReference type="Google" id="ProtNLM"/>
    </source>
</evidence>
<evidence type="ECO:0000313" key="2">
    <source>
        <dbReference type="EMBL" id="KAB5278746.1"/>
    </source>
</evidence>
<keyword evidence="1" id="KW-0812">Transmembrane</keyword>
<dbReference type="Proteomes" id="UP000440773">
    <property type="component" value="Unassembled WGS sequence"/>
</dbReference>
<dbReference type="EMBL" id="WCLP01000080">
    <property type="protein sequence ID" value="KAB5278746.1"/>
    <property type="molecule type" value="Genomic_DNA"/>
</dbReference>
<keyword evidence="1" id="KW-1133">Transmembrane helix</keyword>
<feature type="transmembrane region" description="Helical" evidence="1">
    <location>
        <begin position="161"/>
        <end position="189"/>
    </location>
</feature>
<feature type="transmembrane region" description="Helical" evidence="1">
    <location>
        <begin position="116"/>
        <end position="149"/>
    </location>
</feature>
<organism evidence="2 3">
    <name type="scientific">Bacteroides stercoris</name>
    <dbReference type="NCBI Taxonomy" id="46506"/>
    <lineage>
        <taxon>Bacteria</taxon>
        <taxon>Pseudomonadati</taxon>
        <taxon>Bacteroidota</taxon>
        <taxon>Bacteroidia</taxon>
        <taxon>Bacteroidales</taxon>
        <taxon>Bacteroidaceae</taxon>
        <taxon>Bacteroides</taxon>
    </lineage>
</organism>
<sequence length="380" mass="43768">MLIILLFLVSVFYSIKHKSIGYLSAFHFVCFLAIALFICNGIDVQYKANISLPSDTDLYYSAFKATDDIRNYTFYQYPLALRIISFPVYNSLFAVWGQCVIIFFLLDIIVKKKENLIFFVLFHALIYTTTNLFKDNLILIFSLVGYILLDKSRRAWIQCIIIFVAISTIAWVRPFIGMALPITFIPFWFKLKSATLKQVLLYGSIVAAALVLYEKREFIQGVMDAFADDSSVQEGRASAPVAIVKVLAGPTPMHYFFADRFFAQPFLKEQGVFYAILHCCYYAAFAYWMSYLLLNFKECIRSLKKSVAKCFLLLLACSQLLCYVIIYGSADIRQRAIIITSLFLSTLIGKELFIRKMNRKQFRIWLFTISLLFILTIISS</sequence>